<accession>A0A1R4B705</accession>
<feature type="chain" id="PRO_5013068555" evidence="3">
    <location>
        <begin position="22"/>
        <end position="204"/>
    </location>
</feature>
<dbReference type="Proteomes" id="UP000189475">
    <property type="component" value="Unassembled WGS sequence"/>
</dbReference>
<sequence>MKYVALILSLLLSGCSLSSMSELSKMVRNDKLDQAPQDHTNVRNPQWGQPEQPKKTAEVALSYHSDYDRLIGFLRSNDIAYDVLPGSSMMVHVNESIYFRLNSATVEMGSYPWIARLSVFLSRYPSITVVINGHTDITGSESLNDDLSKRRAERIEALFEMNGVSKSSIYTRGYGEYFPACTNKTASGRACNRRAELLFILNGS</sequence>
<feature type="domain" description="OmpA-like" evidence="4">
    <location>
        <begin position="86"/>
        <end position="203"/>
    </location>
</feature>
<gene>
    <name evidence="5" type="primary">oprF</name>
    <name evidence="5" type="ORF">VPAL9027_02695</name>
</gene>
<dbReference type="InterPro" id="IPR050330">
    <property type="entry name" value="Bact_OuterMem_StrucFunc"/>
</dbReference>
<feature type="region of interest" description="Disordered" evidence="2">
    <location>
        <begin position="34"/>
        <end position="53"/>
    </location>
</feature>
<dbReference type="CDD" id="cd07185">
    <property type="entry name" value="OmpA_C-like"/>
    <property type="match status" value="1"/>
</dbReference>
<dbReference type="EMBL" id="FUFT01000005">
    <property type="protein sequence ID" value="SJL84699.1"/>
    <property type="molecule type" value="Genomic_DNA"/>
</dbReference>
<dbReference type="AlphaFoldDB" id="A0A1R4B705"/>
<protein>
    <submittedName>
        <fullName evidence="5">Outer membrane porin F</fullName>
    </submittedName>
</protein>
<feature type="signal peptide" evidence="3">
    <location>
        <begin position="1"/>
        <end position="21"/>
    </location>
</feature>
<dbReference type="SUPFAM" id="SSF103088">
    <property type="entry name" value="OmpA-like"/>
    <property type="match status" value="1"/>
</dbReference>
<evidence type="ECO:0000256" key="2">
    <source>
        <dbReference type="SAM" id="MobiDB-lite"/>
    </source>
</evidence>
<organism evidence="5 6">
    <name type="scientific">Vibrio palustris</name>
    <dbReference type="NCBI Taxonomy" id="1918946"/>
    <lineage>
        <taxon>Bacteria</taxon>
        <taxon>Pseudomonadati</taxon>
        <taxon>Pseudomonadota</taxon>
        <taxon>Gammaproteobacteria</taxon>
        <taxon>Vibrionales</taxon>
        <taxon>Vibrionaceae</taxon>
        <taxon>Vibrio</taxon>
    </lineage>
</organism>
<dbReference type="InterPro" id="IPR006665">
    <property type="entry name" value="OmpA-like"/>
</dbReference>
<keyword evidence="1" id="KW-0472">Membrane</keyword>
<feature type="compositionally biased region" description="Polar residues" evidence="2">
    <location>
        <begin position="37"/>
        <end position="49"/>
    </location>
</feature>
<dbReference type="PROSITE" id="PS51257">
    <property type="entry name" value="PROKAR_LIPOPROTEIN"/>
    <property type="match status" value="1"/>
</dbReference>
<dbReference type="RefSeq" id="WP_159439149.1">
    <property type="nucleotide sequence ID" value="NZ_AP024888.1"/>
</dbReference>
<keyword evidence="3" id="KW-0732">Signal</keyword>
<evidence type="ECO:0000313" key="6">
    <source>
        <dbReference type="Proteomes" id="UP000189475"/>
    </source>
</evidence>
<evidence type="ECO:0000313" key="5">
    <source>
        <dbReference type="EMBL" id="SJL84699.1"/>
    </source>
</evidence>
<dbReference type="Pfam" id="PF00691">
    <property type="entry name" value="OmpA"/>
    <property type="match status" value="1"/>
</dbReference>
<keyword evidence="6" id="KW-1185">Reference proteome</keyword>
<dbReference type="OrthoDB" id="9782229at2"/>
<dbReference type="PANTHER" id="PTHR30329">
    <property type="entry name" value="STATOR ELEMENT OF FLAGELLAR MOTOR COMPLEX"/>
    <property type="match status" value="1"/>
</dbReference>
<dbReference type="STRING" id="1918946.VPAL9027_02695"/>
<reference evidence="5 6" key="1">
    <citation type="submission" date="2017-02" db="EMBL/GenBank/DDBJ databases">
        <authorList>
            <person name="Peterson S.W."/>
        </authorList>
    </citation>
    <scope>NUCLEOTIDE SEQUENCE [LARGE SCALE GENOMIC DNA]</scope>
    <source>
        <strain evidence="5 6">CECT 9027</strain>
    </source>
</reference>
<dbReference type="GO" id="GO:0016020">
    <property type="term" value="C:membrane"/>
    <property type="evidence" value="ECO:0007669"/>
    <property type="project" value="UniProtKB-UniRule"/>
</dbReference>
<dbReference type="Gene3D" id="3.30.1330.60">
    <property type="entry name" value="OmpA-like domain"/>
    <property type="match status" value="1"/>
</dbReference>
<name>A0A1R4B705_9VIBR</name>
<evidence type="ECO:0000256" key="1">
    <source>
        <dbReference type="PROSITE-ProRule" id="PRU00473"/>
    </source>
</evidence>
<dbReference type="PANTHER" id="PTHR30329:SF21">
    <property type="entry name" value="LIPOPROTEIN YIAD-RELATED"/>
    <property type="match status" value="1"/>
</dbReference>
<evidence type="ECO:0000256" key="3">
    <source>
        <dbReference type="SAM" id="SignalP"/>
    </source>
</evidence>
<evidence type="ECO:0000259" key="4">
    <source>
        <dbReference type="PROSITE" id="PS51123"/>
    </source>
</evidence>
<dbReference type="InterPro" id="IPR036737">
    <property type="entry name" value="OmpA-like_sf"/>
</dbReference>
<dbReference type="PROSITE" id="PS51123">
    <property type="entry name" value="OMPA_2"/>
    <property type="match status" value="1"/>
</dbReference>
<proteinExistence type="predicted"/>